<accession>A0AAP9H4Q9</accession>
<proteinExistence type="predicted"/>
<sequence>MLNQALSGLRVAARTTDWDVWIFEYSVALPPSGAGFPYEKQATDKICAPLAADNREVDVCALKTRGHRLILVQGNDARSFVTHERITSKSR</sequence>
<reference evidence="2" key="1">
    <citation type="submission" date="2017-11" db="EMBL/GenBank/DDBJ databases">
        <title>Genome sequence of Pantoea sp. MSR2.</title>
        <authorList>
            <person name="Nascimento F.X."/>
        </authorList>
    </citation>
    <scope>NUCLEOTIDE SEQUENCE [LARGE SCALE GENOMIC DNA]</scope>
    <source>
        <strain evidence="2">MSR2</strain>
    </source>
</reference>
<protein>
    <submittedName>
        <fullName evidence="1">Uncharacterized protein</fullName>
    </submittedName>
</protein>
<organism evidence="1 2">
    <name type="scientific">Pantoea phytobeneficialis</name>
    <dbReference type="NCBI Taxonomy" id="2052056"/>
    <lineage>
        <taxon>Bacteria</taxon>
        <taxon>Pseudomonadati</taxon>
        <taxon>Pseudomonadota</taxon>
        <taxon>Gammaproteobacteria</taxon>
        <taxon>Enterobacterales</taxon>
        <taxon>Erwiniaceae</taxon>
        <taxon>Pantoea</taxon>
    </lineage>
</organism>
<dbReference type="EMBL" id="CP024636">
    <property type="protein sequence ID" value="QGR06331.1"/>
    <property type="molecule type" value="Genomic_DNA"/>
</dbReference>
<evidence type="ECO:0000313" key="2">
    <source>
        <dbReference type="Proteomes" id="UP000424872"/>
    </source>
</evidence>
<dbReference type="KEGG" id="ppho:CTZ24_07890"/>
<gene>
    <name evidence="1" type="ORF">CTZ24_07890</name>
</gene>
<dbReference type="Proteomes" id="UP000424872">
    <property type="component" value="Chromosome"/>
</dbReference>
<dbReference type="AlphaFoldDB" id="A0AAP9H4Q9"/>
<evidence type="ECO:0000313" key="1">
    <source>
        <dbReference type="EMBL" id="QGR06331.1"/>
    </source>
</evidence>
<name>A0AAP9H4Q9_9GAMM</name>